<proteinExistence type="predicted"/>
<sequence>MPGSREPSAAQRRRRDPGGVPGSDRVRLCVPVLVQLKWATCVASGTFASSLQCYQTYEKSSQPSATCCILGVYSPSSGSSPGATGPVSRCGSLACTDSPAIPSLALSE</sequence>
<accession>A0AAD8ZAU7</accession>
<dbReference type="EMBL" id="JAROKS010000016">
    <property type="protein sequence ID" value="KAK1794561.1"/>
    <property type="molecule type" value="Genomic_DNA"/>
</dbReference>
<evidence type="ECO:0000313" key="3">
    <source>
        <dbReference type="Proteomes" id="UP001239994"/>
    </source>
</evidence>
<dbReference type="Proteomes" id="UP001239994">
    <property type="component" value="Unassembled WGS sequence"/>
</dbReference>
<protein>
    <submittedName>
        <fullName evidence="2">Uncharacterized protein</fullName>
    </submittedName>
</protein>
<organism evidence="2 3">
    <name type="scientific">Electrophorus voltai</name>
    <dbReference type="NCBI Taxonomy" id="2609070"/>
    <lineage>
        <taxon>Eukaryota</taxon>
        <taxon>Metazoa</taxon>
        <taxon>Chordata</taxon>
        <taxon>Craniata</taxon>
        <taxon>Vertebrata</taxon>
        <taxon>Euteleostomi</taxon>
        <taxon>Actinopterygii</taxon>
        <taxon>Neopterygii</taxon>
        <taxon>Teleostei</taxon>
        <taxon>Ostariophysi</taxon>
        <taxon>Gymnotiformes</taxon>
        <taxon>Gymnotoidei</taxon>
        <taxon>Gymnotidae</taxon>
        <taxon>Electrophorus</taxon>
    </lineage>
</organism>
<evidence type="ECO:0000256" key="1">
    <source>
        <dbReference type="SAM" id="MobiDB-lite"/>
    </source>
</evidence>
<gene>
    <name evidence="2" type="ORF">P4O66_001286</name>
</gene>
<name>A0AAD8ZAU7_9TELE</name>
<comment type="caution">
    <text evidence="2">The sequence shown here is derived from an EMBL/GenBank/DDBJ whole genome shotgun (WGS) entry which is preliminary data.</text>
</comment>
<feature type="region of interest" description="Disordered" evidence="1">
    <location>
        <begin position="1"/>
        <end position="23"/>
    </location>
</feature>
<dbReference type="AlphaFoldDB" id="A0AAD8ZAU7"/>
<evidence type="ECO:0000313" key="2">
    <source>
        <dbReference type="EMBL" id="KAK1794561.1"/>
    </source>
</evidence>
<keyword evidence="3" id="KW-1185">Reference proteome</keyword>
<reference evidence="2" key="1">
    <citation type="submission" date="2023-03" db="EMBL/GenBank/DDBJ databases">
        <title>Electrophorus voltai genome.</title>
        <authorList>
            <person name="Bian C."/>
        </authorList>
    </citation>
    <scope>NUCLEOTIDE SEQUENCE</scope>
    <source>
        <strain evidence="2">CB-2022</strain>
        <tissue evidence="2">Muscle</tissue>
    </source>
</reference>